<evidence type="ECO:0000313" key="11">
    <source>
        <dbReference type="EMBL" id="SCZ00066.1"/>
    </source>
</evidence>
<dbReference type="STRING" id="1120976.SAMN03080606_03502"/>
<evidence type="ECO:0000256" key="2">
    <source>
        <dbReference type="ARBA" id="ARBA00007886"/>
    </source>
</evidence>
<evidence type="ECO:0000259" key="9">
    <source>
        <dbReference type="Pfam" id="PF05504"/>
    </source>
</evidence>
<feature type="domain" description="Spore germination GerAC-like C-terminal" evidence="9">
    <location>
        <begin position="222"/>
        <end position="386"/>
    </location>
</feature>
<keyword evidence="3" id="KW-0309">Germination</keyword>
<dbReference type="GO" id="GO:0016020">
    <property type="term" value="C:membrane"/>
    <property type="evidence" value="ECO:0007669"/>
    <property type="project" value="UniProtKB-SubCell"/>
</dbReference>
<keyword evidence="4 8" id="KW-0732">Signal</keyword>
<dbReference type="PANTHER" id="PTHR35789:SF1">
    <property type="entry name" value="SPORE GERMINATION PROTEIN B3"/>
    <property type="match status" value="1"/>
</dbReference>
<evidence type="ECO:0000256" key="7">
    <source>
        <dbReference type="ARBA" id="ARBA00023288"/>
    </source>
</evidence>
<comment type="similarity">
    <text evidence="2">Belongs to the GerABKC lipoprotein family.</text>
</comment>
<evidence type="ECO:0000259" key="10">
    <source>
        <dbReference type="Pfam" id="PF25198"/>
    </source>
</evidence>
<dbReference type="Pfam" id="PF25198">
    <property type="entry name" value="Spore_GerAC_N"/>
    <property type="match status" value="1"/>
</dbReference>
<feature type="signal peptide" evidence="8">
    <location>
        <begin position="1"/>
        <end position="19"/>
    </location>
</feature>
<dbReference type="Gene3D" id="3.30.300.210">
    <property type="entry name" value="Nutrient germinant receptor protein C, domain 3"/>
    <property type="match status" value="1"/>
</dbReference>
<keyword evidence="6" id="KW-0564">Palmitate</keyword>
<dbReference type="RefSeq" id="WP_091546104.1">
    <property type="nucleotide sequence ID" value="NZ_FMUS01000027.1"/>
</dbReference>
<evidence type="ECO:0000256" key="5">
    <source>
        <dbReference type="ARBA" id="ARBA00023136"/>
    </source>
</evidence>
<keyword evidence="5" id="KW-0472">Membrane</keyword>
<dbReference type="Proteomes" id="UP000198636">
    <property type="component" value="Unassembled WGS sequence"/>
</dbReference>
<dbReference type="PROSITE" id="PS51257">
    <property type="entry name" value="PROKAR_LIPOPROTEIN"/>
    <property type="match status" value="1"/>
</dbReference>
<dbReference type="EMBL" id="FMUS01000027">
    <property type="protein sequence ID" value="SCZ00066.1"/>
    <property type="molecule type" value="Genomic_DNA"/>
</dbReference>
<dbReference type="Pfam" id="PF05504">
    <property type="entry name" value="Spore_GerAC"/>
    <property type="match status" value="1"/>
</dbReference>
<feature type="domain" description="Spore germination protein N-terminal" evidence="10">
    <location>
        <begin position="22"/>
        <end position="211"/>
    </location>
</feature>
<organism evidence="11 12">
    <name type="scientific">Alkaliphilus peptidifermentans DSM 18978</name>
    <dbReference type="NCBI Taxonomy" id="1120976"/>
    <lineage>
        <taxon>Bacteria</taxon>
        <taxon>Bacillati</taxon>
        <taxon>Bacillota</taxon>
        <taxon>Clostridia</taxon>
        <taxon>Peptostreptococcales</taxon>
        <taxon>Natronincolaceae</taxon>
        <taxon>Alkaliphilus</taxon>
    </lineage>
</organism>
<proteinExistence type="inferred from homology"/>
<dbReference type="InterPro" id="IPR046953">
    <property type="entry name" value="Spore_GerAC-like_C"/>
</dbReference>
<evidence type="ECO:0000313" key="12">
    <source>
        <dbReference type="Proteomes" id="UP000198636"/>
    </source>
</evidence>
<comment type="subcellular location">
    <subcellularLocation>
        <location evidence="1">Membrane</location>
        <topology evidence="1">Lipid-anchor</topology>
    </subcellularLocation>
</comment>
<name>A0A1G5KHL9_9FIRM</name>
<dbReference type="OrthoDB" id="2569624at2"/>
<keyword evidence="7" id="KW-0449">Lipoprotein</keyword>
<dbReference type="AlphaFoldDB" id="A0A1G5KHL9"/>
<sequence length="389" mass="44070">MRKKILLLSLLIFSISLTACWDSVEIDDRTFILAIGVDVYHPEEDDGNIDEERQYYPEHHRPAILATFVAPKALAGGGGEIEVENVSMSSVAHSAFLARNQMVARSDDQLFLGHLKTLLIGEELAQNPMLLREVLDRIEKDALISRRISLAVVDGMAKEALEVQPKLEPMTGQFINDLFKDQARTNRAPIADVGEILISLHRNSNALIPRLVYSEDEIKVGGGAVIKNYKMVGWIGEMESIAYMIITDNLTQLGLNHHMDYYIIPYSITDLSTSMELQENNENIKIIISVTGEGDIEGLYFNPEDDVLDPSFVEKVQEGIGQDIKELLVETIDVFQNEYQVDVLGFDEYLKKYKPGLWREVREDWDDIFPLVEVEVEVDIFIRRVGLSR</sequence>
<evidence type="ECO:0000256" key="4">
    <source>
        <dbReference type="ARBA" id="ARBA00022729"/>
    </source>
</evidence>
<dbReference type="PANTHER" id="PTHR35789">
    <property type="entry name" value="SPORE GERMINATION PROTEIN B3"/>
    <property type="match status" value="1"/>
</dbReference>
<dbReference type="InterPro" id="IPR057336">
    <property type="entry name" value="GerAC_N"/>
</dbReference>
<dbReference type="GO" id="GO:0009847">
    <property type="term" value="P:spore germination"/>
    <property type="evidence" value="ECO:0007669"/>
    <property type="project" value="InterPro"/>
</dbReference>
<gene>
    <name evidence="11" type="ORF">SAMN03080606_03502</name>
</gene>
<dbReference type="InterPro" id="IPR008844">
    <property type="entry name" value="Spore_GerAC-like"/>
</dbReference>
<evidence type="ECO:0000256" key="1">
    <source>
        <dbReference type="ARBA" id="ARBA00004635"/>
    </source>
</evidence>
<keyword evidence="12" id="KW-1185">Reference proteome</keyword>
<evidence type="ECO:0000256" key="6">
    <source>
        <dbReference type="ARBA" id="ARBA00023139"/>
    </source>
</evidence>
<accession>A0A1G5KHL9</accession>
<dbReference type="NCBIfam" id="TIGR02887">
    <property type="entry name" value="spore_ger_x_C"/>
    <property type="match status" value="1"/>
</dbReference>
<evidence type="ECO:0000256" key="8">
    <source>
        <dbReference type="SAM" id="SignalP"/>
    </source>
</evidence>
<evidence type="ECO:0000256" key="3">
    <source>
        <dbReference type="ARBA" id="ARBA00022544"/>
    </source>
</evidence>
<reference evidence="11 12" key="1">
    <citation type="submission" date="2016-10" db="EMBL/GenBank/DDBJ databases">
        <authorList>
            <person name="de Groot N.N."/>
        </authorList>
    </citation>
    <scope>NUCLEOTIDE SEQUENCE [LARGE SCALE GENOMIC DNA]</scope>
    <source>
        <strain evidence="11 12">DSM 18978</strain>
    </source>
</reference>
<protein>
    <submittedName>
        <fullName evidence="11">Germination protein, Ger(X)C family</fullName>
    </submittedName>
</protein>
<feature type="chain" id="PRO_5039550870" evidence="8">
    <location>
        <begin position="20"/>
        <end position="389"/>
    </location>
</feature>
<dbReference type="InterPro" id="IPR038501">
    <property type="entry name" value="Spore_GerAC_C_sf"/>
</dbReference>